<evidence type="ECO:0000313" key="3">
    <source>
        <dbReference type="EMBL" id="MFC3143486.1"/>
    </source>
</evidence>
<dbReference type="Pfam" id="PF03797">
    <property type="entry name" value="Autotransporter"/>
    <property type="match status" value="1"/>
</dbReference>
<dbReference type="Proteomes" id="UP001595632">
    <property type="component" value="Unassembled WGS sequence"/>
</dbReference>
<dbReference type="Gene3D" id="2.40.128.130">
    <property type="entry name" value="Autotransporter beta-domain"/>
    <property type="match status" value="1"/>
</dbReference>
<accession>A0ABV7GVE1</accession>
<dbReference type="Pfam" id="PF25564">
    <property type="entry name" value="DUF7933"/>
    <property type="match status" value="13"/>
</dbReference>
<protein>
    <submittedName>
        <fullName evidence="3">Autotransporter domain-containing protein</fullName>
    </submittedName>
</protein>
<gene>
    <name evidence="3" type="ORF">ACFOGP_12255</name>
</gene>
<evidence type="ECO:0000256" key="1">
    <source>
        <dbReference type="SAM" id="SignalP"/>
    </source>
</evidence>
<dbReference type="RefSeq" id="WP_275630774.1">
    <property type="nucleotide sequence ID" value="NZ_JARGYD010000001.1"/>
</dbReference>
<dbReference type="SMART" id="SM00869">
    <property type="entry name" value="Autotransporter"/>
    <property type="match status" value="1"/>
</dbReference>
<comment type="caution">
    <text evidence="3">The sequence shown here is derived from an EMBL/GenBank/DDBJ whole genome shotgun (WGS) entry which is preliminary data.</text>
</comment>
<organism evidence="3 4">
    <name type="scientific">Psychromarinibacter halotolerans</name>
    <dbReference type="NCBI Taxonomy" id="1775175"/>
    <lineage>
        <taxon>Bacteria</taxon>
        <taxon>Pseudomonadati</taxon>
        <taxon>Pseudomonadota</taxon>
        <taxon>Alphaproteobacteria</taxon>
        <taxon>Rhodobacterales</taxon>
        <taxon>Paracoccaceae</taxon>
        <taxon>Psychromarinibacter</taxon>
    </lineage>
</organism>
<evidence type="ECO:0000313" key="4">
    <source>
        <dbReference type="Proteomes" id="UP001595632"/>
    </source>
</evidence>
<keyword evidence="1" id="KW-0732">Signal</keyword>
<dbReference type="PROSITE" id="PS51208">
    <property type="entry name" value="AUTOTRANSPORTER"/>
    <property type="match status" value="1"/>
</dbReference>
<evidence type="ECO:0000259" key="2">
    <source>
        <dbReference type="PROSITE" id="PS51208"/>
    </source>
</evidence>
<keyword evidence="4" id="KW-1185">Reference proteome</keyword>
<sequence>MRTTALAKCLSALLLSLAAALSAQTAEAQPTFSAAFSPDTIGPGGSSVLTYTITNGSGAPATDLDFTNLFPAAITVDDPASASSTCSGGTLTATAGSGSVSYTGGGVGAGTSCAISVRVTATTLGAHTNPAITLTSSAGSSASLPDDLTVNDAVPGFSKTLSPSSVGTNDTVALTYTLDNTASASPVTNIVFSETFPTGVVIEAQPNFTTDCGGFNSIISAPAGGNQISVTLQGFNSPGNYVVAPGESCEISLAITPTQSGSFELTSSNLQYIGTSGPQQDAGASSATLTVASPPTGVVGLVKDFADNAVAPGATVDLTFTLTNPSTTSAATGISFSDDLDAMLAGASVTGALPTNPCGTGSTLSGTSVLTLTGGSIAARDSCSFTVTVQVPGGAAGGDYVNTTSSVTATIDGAATTGPADTDTLRVLDAFPVELSKAFVPGTMTAGDTGQLVHTLTNPNGALNVTDVAFSDDLTGLLPHLFFTGIATTCGGFAGQSPAGVIILQGGAISAGATCTVTADFTLAAATPADTYTVTSSTVTGTFPDDSTFVGGAVSEQLVVEAISDLSGLTLAKSFDTATAGQGTTVGMTLRLSNTSETVSATQVSFTDDLDAFYAGTTLSSVVSNNCGGSVSGSSTLTFSGGTVAPDTVCEIEVALTLGASATGSFDNTTSNLTAAADAGAASELTGTAATASLAVNTYSALALATEFVDDPVEPGGDVTLRFTIDNPNTDPAAAASGIVVSNNLSNTLSGLTATGLPMAACGGTISGTTSLLFSGGSLAAGANCSFDVSLAVPAGAGTGSYSNLTSAVVSTIDGNAYTGNASSTPLVVEADPLSVLSSFTDSPVLAGEIAQLVYTFENTSSTQPATGIAFTDAIATAIPGATFTVGGNTCGGTVSGSGTASFSGIDLAPASTCTVTLAVTVPGGTTPGDYTTSPAAGSYSFGASTPAFTPTGATLSVTDTIAPTFTKTFDTPVAGVGTSVDVTFSITNNDASTLSALAFNDDLSAFLSGAVATGLPANPCGTGSTITGTSFLAMSGATLAASETCTFSVTLTVPVGATPGDYTNTTSALTSNGLTVAAAASDSLEIVAPPAFAKAFAPATVVLDETSTMTLTIDNAAQPVAATSLDVTDNLPAGMSVATPPNAATTCTGGTLTAVAGASSMSYTGGTVGAGATCTVTVDVIGAAAGALANTTGDLTSSLGNSGPASATLTVSAAVAPTLTKAFAVSGADEGETVDMTLTVANPNAFATVGSISLTDTFPAGLEAAGTPVGDAACVGGSFAGTDGDTAVSWTGGSVVAGETCTVTVAVRITGDSDLTNTAELTSDANATAITASDTLLVTAGALPTLAKSFSETGVTQGESLTMTIEVGNPNTLVDIANLEMTDTFPADLEISTDATGDAACSTGVLAGSAGDTSLTWTGGTLAAGETCTITVRVTATGDTSLSNTAELLSDRNTTAIQATAALAVTPPGGPELTKTFSATTAVQGETLTLTLAVTNPNSVAAMDGVTLTDTFPTGLVLAGDATADASCSGGTLTGAAGDSAIGWTGGVLATGATCTVNAEVTVTGASDLTNTASVTATGFPTPVDASAALTVTPAPAPGFAMGFAPSVIPQGNTTRVTFTLDNSGALVAADAAAFAVAFDPSLVLASDPAVSNSCTGGTVTASAGASSLSLSGATIPAGASCAIGVSITGTAVGTFTETAGPLTSSLGASSTASATLQVEAVTGGTVTFIQRADPDGTFGFTSTETLLNFSIATTAGEGSYGPVTLAPGLYRVLQSRPAGFGNAAVSCNDTDSTATAQTGEIVLDVAAGEAIVCTLTSVQTDTKTVETINRFLFRRADLLLSSEPDMGRRIDRLTRGFGNASALRFATGDLMSFSPFDFDPMSLNSDTVNVSGSLLTMRQAGASLALAHGATRDTAYVSNYRWDAWFEAQYKKFDDSEGEGRFGVIYFGADYLVTENVLVGLMTSIDMITEESSANNTTVTGGGWMAGPYMTARLSPNLYFDARIAAGTSSNKISPFNTYTDSFDTSRWMAQMSLTGDYRKGPWSIRPNASLAYFQETQDGYVDSLGVAIPSQTIALGQARFGPTIAGNFVTADGLSYRPYFTLEAIYNMGTTMGVTLADDTPNSDGWRGRFQTGVSFALEDGASLSLGASYDGLFRDDYEALGFSFKFEIPLAITKAE</sequence>
<dbReference type="InterPro" id="IPR051172">
    <property type="entry name" value="Chlamydia_OmcB"/>
</dbReference>
<dbReference type="InterPro" id="IPR057693">
    <property type="entry name" value="DUF7933"/>
</dbReference>
<dbReference type="InterPro" id="IPR036709">
    <property type="entry name" value="Autotransporte_beta_dom_sf"/>
</dbReference>
<feature type="domain" description="Autotransporter" evidence="2">
    <location>
        <begin position="1919"/>
        <end position="2174"/>
    </location>
</feature>
<feature type="chain" id="PRO_5047027689" evidence="1">
    <location>
        <begin position="29"/>
        <end position="2180"/>
    </location>
</feature>
<dbReference type="InterPro" id="IPR005546">
    <property type="entry name" value="Autotransporte_beta"/>
</dbReference>
<dbReference type="InterPro" id="IPR006315">
    <property type="entry name" value="OM_autotransptr_brl_dom"/>
</dbReference>
<dbReference type="EMBL" id="JBHRTB010000010">
    <property type="protein sequence ID" value="MFC3143486.1"/>
    <property type="molecule type" value="Genomic_DNA"/>
</dbReference>
<dbReference type="SUPFAM" id="SSF103515">
    <property type="entry name" value="Autotransporter"/>
    <property type="match status" value="1"/>
</dbReference>
<name>A0ABV7GVE1_9RHOB</name>
<dbReference type="PANTHER" id="PTHR34819">
    <property type="entry name" value="LARGE CYSTEINE-RICH PERIPLASMIC PROTEIN OMCB"/>
    <property type="match status" value="1"/>
</dbReference>
<proteinExistence type="predicted"/>
<feature type="signal peptide" evidence="1">
    <location>
        <begin position="1"/>
        <end position="28"/>
    </location>
</feature>
<dbReference type="NCBIfam" id="TIGR01414">
    <property type="entry name" value="autotrans_barl"/>
    <property type="match status" value="1"/>
</dbReference>
<reference evidence="4" key="1">
    <citation type="journal article" date="2019" name="Int. J. Syst. Evol. Microbiol.">
        <title>The Global Catalogue of Microorganisms (GCM) 10K type strain sequencing project: providing services to taxonomists for standard genome sequencing and annotation.</title>
        <authorList>
            <consortium name="The Broad Institute Genomics Platform"/>
            <consortium name="The Broad Institute Genome Sequencing Center for Infectious Disease"/>
            <person name="Wu L."/>
            <person name="Ma J."/>
        </authorList>
    </citation>
    <scope>NUCLEOTIDE SEQUENCE [LARGE SCALE GENOMIC DNA]</scope>
    <source>
        <strain evidence="4">KCTC 52366</strain>
    </source>
</reference>